<reference evidence="3" key="1">
    <citation type="submission" date="2007-11" db="EMBL/GenBank/DDBJ databases">
        <title>Complete genome sequence of Clostridium phytofermentans ISDg.</title>
        <authorList>
            <person name="Leschine S.B."/>
            <person name="Warnick T.A."/>
            <person name="Blanchard J.L."/>
            <person name="Schnell D.J."/>
            <person name="Petit E.L."/>
            <person name="LaTouf W.G."/>
            <person name="Copeland A."/>
            <person name="Lucas S."/>
            <person name="Lapidus A."/>
            <person name="Barry K."/>
            <person name="Glavina del Rio T."/>
            <person name="Dalin E."/>
            <person name="Tice H."/>
            <person name="Pitluck S."/>
            <person name="Kiss H."/>
            <person name="Brettin T."/>
            <person name="Bruce D."/>
            <person name="Detter J.C."/>
            <person name="Han C."/>
            <person name="Kuske C."/>
            <person name="Schmutz J."/>
            <person name="Larimer F."/>
            <person name="Land M."/>
            <person name="Hauser L."/>
            <person name="Kyrpides N."/>
            <person name="Kim E.A."/>
            <person name="Richardson P."/>
        </authorList>
    </citation>
    <scope>NUCLEOTIDE SEQUENCE [LARGE SCALE GENOMIC DNA]</scope>
    <source>
        <strain evidence="3">ATCC 700394 / DSM 18823 / ISDg</strain>
    </source>
</reference>
<sequence>MKNIFIGLVFILLNFNLNLGGMQIDLLPNFVGYLLMMKGIDELIKESEFFDKVRPWAVFMACYSGVIFILDLLGISSQLQGFSIILGIINISITLYILYQIVSGVMDIEKKYGIFLDGDKLKDLWKFMSIFNVIIYFLMFFTTLAVVLMIITIITYIIFLITFNNSKNLYYNERDKFFHS</sequence>
<gene>
    <name evidence="2" type="ordered locus">Cphy_2021</name>
</gene>
<keyword evidence="1" id="KW-0472">Membrane</keyword>
<feature type="transmembrane region" description="Helical" evidence="1">
    <location>
        <begin position="56"/>
        <end position="75"/>
    </location>
</feature>
<protein>
    <recommendedName>
        <fullName evidence="4">DUF996 domain-containing protein</fullName>
    </recommendedName>
</protein>
<dbReference type="KEGG" id="cpy:Cphy_2021"/>
<dbReference type="eggNOG" id="ENOG5033ICV">
    <property type="taxonomic scope" value="Bacteria"/>
</dbReference>
<feature type="transmembrane region" description="Helical" evidence="1">
    <location>
        <begin position="6"/>
        <end position="35"/>
    </location>
</feature>
<proteinExistence type="predicted"/>
<dbReference type="EMBL" id="CP000885">
    <property type="protein sequence ID" value="ABX42389.1"/>
    <property type="molecule type" value="Genomic_DNA"/>
</dbReference>
<keyword evidence="1" id="KW-0812">Transmembrane</keyword>
<accession>A9KID7</accession>
<organism evidence="2 3">
    <name type="scientific">Lachnoclostridium phytofermentans (strain ATCC 700394 / DSM 18823 / ISDg)</name>
    <name type="common">Clostridium phytofermentans</name>
    <dbReference type="NCBI Taxonomy" id="357809"/>
    <lineage>
        <taxon>Bacteria</taxon>
        <taxon>Bacillati</taxon>
        <taxon>Bacillota</taxon>
        <taxon>Clostridia</taxon>
        <taxon>Lachnospirales</taxon>
        <taxon>Lachnospiraceae</taxon>
    </lineage>
</organism>
<evidence type="ECO:0000313" key="2">
    <source>
        <dbReference type="EMBL" id="ABX42389.1"/>
    </source>
</evidence>
<feature type="transmembrane region" description="Helical" evidence="1">
    <location>
        <begin position="130"/>
        <end position="163"/>
    </location>
</feature>
<dbReference type="Proteomes" id="UP000000370">
    <property type="component" value="Chromosome"/>
</dbReference>
<dbReference type="AlphaFoldDB" id="A9KID7"/>
<keyword evidence="3" id="KW-1185">Reference proteome</keyword>
<dbReference type="OrthoDB" id="1852540at2"/>
<evidence type="ECO:0008006" key="4">
    <source>
        <dbReference type="Google" id="ProtNLM"/>
    </source>
</evidence>
<name>A9KID7_LACP7</name>
<keyword evidence="1" id="KW-1133">Transmembrane helix</keyword>
<dbReference type="HOGENOM" id="CLU_1522622_0_0_9"/>
<dbReference type="RefSeq" id="WP_012200043.1">
    <property type="nucleotide sequence ID" value="NC_010001.1"/>
</dbReference>
<feature type="transmembrane region" description="Helical" evidence="1">
    <location>
        <begin position="81"/>
        <end position="102"/>
    </location>
</feature>
<evidence type="ECO:0000256" key="1">
    <source>
        <dbReference type="SAM" id="Phobius"/>
    </source>
</evidence>
<evidence type="ECO:0000313" key="3">
    <source>
        <dbReference type="Proteomes" id="UP000000370"/>
    </source>
</evidence>